<dbReference type="EMBL" id="AP035768">
    <property type="protein sequence ID" value="BFO19691.1"/>
    <property type="molecule type" value="Genomic_DNA"/>
</dbReference>
<evidence type="ECO:0000313" key="2">
    <source>
        <dbReference type="EMBL" id="BFO19691.1"/>
    </source>
</evidence>
<reference evidence="2" key="2">
    <citation type="submission" date="2024-07" db="EMBL/GenBank/DDBJ databases">
        <title>Streptomyces haneummycinica sp. nov., a new antibiotic-producing actinobacterium isolated from marine sediment.</title>
        <authorList>
            <person name="Uemura M."/>
            <person name="Hamada M."/>
            <person name="Hirano S."/>
            <person name="Kobayashi K."/>
            <person name="Ohshiro T."/>
            <person name="Kobayashi T."/>
            <person name="Terahara T."/>
        </authorList>
    </citation>
    <scope>NUCLEOTIDE SEQUENCE</scope>
    <source>
        <strain evidence="2">KM77-8</strain>
    </source>
</reference>
<gene>
    <name evidence="2" type="ORF">SHKM778_60790</name>
</gene>
<sequence>MVVYFALGLALFSPAPYLKLAKPLHAETSHPRSDREVESPLPKAAPPSGEVKVPSRGSHTATIPLRCALTDDVRRYEAAKLAYFVSFGWLVCTCSRKTVRSWT</sequence>
<reference evidence="2" key="1">
    <citation type="submission" date="2024-06" db="EMBL/GenBank/DDBJ databases">
        <authorList>
            <consortium name="consrtm"/>
            <person name="Uemura M."/>
            <person name="Terahara T."/>
        </authorList>
    </citation>
    <scope>NUCLEOTIDE SEQUENCE</scope>
    <source>
        <strain evidence="2">KM77-8</strain>
    </source>
</reference>
<organism evidence="2">
    <name type="scientific">Streptomyces haneummycinicus</name>
    <dbReference type="NCBI Taxonomy" id="3074435"/>
    <lineage>
        <taxon>Bacteria</taxon>
        <taxon>Bacillati</taxon>
        <taxon>Actinomycetota</taxon>
        <taxon>Actinomycetes</taxon>
        <taxon>Kitasatosporales</taxon>
        <taxon>Streptomycetaceae</taxon>
        <taxon>Streptomyces</taxon>
    </lineage>
</organism>
<evidence type="ECO:0000256" key="1">
    <source>
        <dbReference type="SAM" id="MobiDB-lite"/>
    </source>
</evidence>
<dbReference type="AlphaFoldDB" id="A0AAT9HQ11"/>
<name>A0AAT9HQ11_9ACTN</name>
<proteinExistence type="predicted"/>
<feature type="compositionally biased region" description="Basic and acidic residues" evidence="1">
    <location>
        <begin position="28"/>
        <end position="38"/>
    </location>
</feature>
<protein>
    <submittedName>
        <fullName evidence="2">Uncharacterized protein</fullName>
    </submittedName>
</protein>
<accession>A0AAT9HQ11</accession>
<feature type="region of interest" description="Disordered" evidence="1">
    <location>
        <begin position="28"/>
        <end position="57"/>
    </location>
</feature>